<evidence type="ECO:0000313" key="3">
    <source>
        <dbReference type="Proteomes" id="UP000703269"/>
    </source>
</evidence>
<dbReference type="InterPro" id="IPR032675">
    <property type="entry name" value="LRR_dom_sf"/>
</dbReference>
<dbReference type="SUPFAM" id="SSF52047">
    <property type="entry name" value="RNI-like"/>
    <property type="match status" value="1"/>
</dbReference>
<evidence type="ECO:0000313" key="2">
    <source>
        <dbReference type="EMBL" id="GJE97854.1"/>
    </source>
</evidence>
<evidence type="ECO:0000259" key="1">
    <source>
        <dbReference type="Pfam" id="PF12937"/>
    </source>
</evidence>
<sequence length="528" mass="59944">MHSCLCIDEILQNMFGHVDDTPTLGSLSLVCRAFHEPANDTLWADLPGLAPLVKCLPDELVATPDKSYRTVTILRPPQRAEWQRFQYHAQRVIYLTVASDEEDEFAVDQGALRILAHHYPAPFFPRLVHFEWHNWHLAEFASLFIEPSVCILKYIPAEVEPMRTVLARVRTHAPRLQKLEFIDGIYDTLDKLHNEFSQAILSMNDLTVLEVQYASLQRDALLHVSRLPHLTTLSLYLTTEIDSSWHSSYWGRFPALRRLFILPEEDRTSIASCASFLNALSERPKLSYLELRPSPTLHHNDFEDLMSAIGRFERLSYLSITFNNSRGEWGGLSIQGSTLSPLQQLSCLQNFTLSGCPVSFESDAVQGLAAAWTCLEYLILTSASTDLCHFRMEDLSFFSQHCPNLRSLTVQVHAVGDDWAHRGTIRAPMRSLRYLQLYAISISPAAEPAVALFLAKSFPMVTISSHHPIVRYRRQLAAHEVAAMETIERLNAETQRWTTGVVLHVLDLEDRAVASQKSDHAEEQLSDN</sequence>
<proteinExistence type="predicted"/>
<protein>
    <submittedName>
        <fullName evidence="2">F-box protein</fullName>
    </submittedName>
</protein>
<dbReference type="EMBL" id="BPQB01000078">
    <property type="protein sequence ID" value="GJE97854.1"/>
    <property type="molecule type" value="Genomic_DNA"/>
</dbReference>
<keyword evidence="3" id="KW-1185">Reference proteome</keyword>
<dbReference type="AlphaFoldDB" id="A0A9P3LKN3"/>
<gene>
    <name evidence="2" type="ORF">PsYK624_140760</name>
</gene>
<accession>A0A9P3LKN3</accession>
<dbReference type="InterPro" id="IPR001810">
    <property type="entry name" value="F-box_dom"/>
</dbReference>
<feature type="domain" description="F-box" evidence="1">
    <location>
        <begin position="8"/>
        <end position="45"/>
    </location>
</feature>
<dbReference type="Pfam" id="PF12937">
    <property type="entry name" value="F-box-like"/>
    <property type="match status" value="1"/>
</dbReference>
<reference evidence="2 3" key="1">
    <citation type="submission" date="2021-08" db="EMBL/GenBank/DDBJ databases">
        <title>Draft Genome Sequence of Phanerochaete sordida strain YK-624.</title>
        <authorList>
            <person name="Mori T."/>
            <person name="Dohra H."/>
            <person name="Suzuki T."/>
            <person name="Kawagishi H."/>
            <person name="Hirai H."/>
        </authorList>
    </citation>
    <scope>NUCLEOTIDE SEQUENCE [LARGE SCALE GENOMIC DNA]</scope>
    <source>
        <strain evidence="2 3">YK-624</strain>
    </source>
</reference>
<name>A0A9P3LKN3_9APHY</name>
<comment type="caution">
    <text evidence="2">The sequence shown here is derived from an EMBL/GenBank/DDBJ whole genome shotgun (WGS) entry which is preliminary data.</text>
</comment>
<organism evidence="2 3">
    <name type="scientific">Phanerochaete sordida</name>
    <dbReference type="NCBI Taxonomy" id="48140"/>
    <lineage>
        <taxon>Eukaryota</taxon>
        <taxon>Fungi</taxon>
        <taxon>Dikarya</taxon>
        <taxon>Basidiomycota</taxon>
        <taxon>Agaricomycotina</taxon>
        <taxon>Agaricomycetes</taxon>
        <taxon>Polyporales</taxon>
        <taxon>Phanerochaetaceae</taxon>
        <taxon>Phanerochaete</taxon>
    </lineage>
</organism>
<dbReference type="Gene3D" id="3.80.10.10">
    <property type="entry name" value="Ribonuclease Inhibitor"/>
    <property type="match status" value="1"/>
</dbReference>
<dbReference type="Proteomes" id="UP000703269">
    <property type="component" value="Unassembled WGS sequence"/>
</dbReference>
<dbReference type="OrthoDB" id="2802434at2759"/>